<dbReference type="PANTHER" id="PTHR13847:SF280">
    <property type="entry name" value="D-AMINO ACID DEHYDROGENASE"/>
    <property type="match status" value="1"/>
</dbReference>
<comment type="similarity">
    <text evidence="1">Belongs to the DadA oxidoreductase family.</text>
</comment>
<evidence type="ECO:0000313" key="4">
    <source>
        <dbReference type="EMBL" id="QGG81173.1"/>
    </source>
</evidence>
<dbReference type="GO" id="GO:0008718">
    <property type="term" value="F:D-amino-acid dehydrogenase activity"/>
    <property type="evidence" value="ECO:0007669"/>
    <property type="project" value="TreeGrafter"/>
</dbReference>
<dbReference type="PANTHER" id="PTHR13847">
    <property type="entry name" value="SARCOSINE DEHYDROGENASE-RELATED"/>
    <property type="match status" value="1"/>
</dbReference>
<dbReference type="EMBL" id="CP045871">
    <property type="protein sequence ID" value="QGG81173.1"/>
    <property type="molecule type" value="Genomic_DNA"/>
</dbReference>
<evidence type="ECO:0000259" key="3">
    <source>
        <dbReference type="Pfam" id="PF01266"/>
    </source>
</evidence>
<organism evidence="4 5">
    <name type="scientific">Litorivicinus lipolyticus</name>
    <dbReference type="NCBI Taxonomy" id="418701"/>
    <lineage>
        <taxon>Bacteria</taxon>
        <taxon>Pseudomonadati</taxon>
        <taxon>Pseudomonadota</taxon>
        <taxon>Gammaproteobacteria</taxon>
        <taxon>Oceanospirillales</taxon>
        <taxon>Litorivicinaceae</taxon>
        <taxon>Litorivicinus</taxon>
    </lineage>
</organism>
<dbReference type="Proteomes" id="UP000388235">
    <property type="component" value="Chromosome"/>
</dbReference>
<dbReference type="SUPFAM" id="SSF54373">
    <property type="entry name" value="FAD-linked reductases, C-terminal domain"/>
    <property type="match status" value="1"/>
</dbReference>
<dbReference type="AlphaFoldDB" id="A0A5Q2QCY8"/>
<keyword evidence="2" id="KW-0560">Oxidoreductase</keyword>
<sequence>MKVAVLGAGITGSTTAYALADKGHEVTVIDRERYSGMDTSFANGGQLSACNAETWNHPSTIAKGIKWLFEKEAPLKMNLMPNWHRYSWFAEFLYAMRHYEKNTVNTVRLALAAREHLTRMASEGDIDFDRTDRGMLHICATQKGFDHGIGVNKLLKKGGLERSVLTPEDIRALEPTLHGDLVGGFFTESDFNGDIHKYCRGLESANKKRGVNYKFEHEIVDLVTKNGVYVTYATGEQDHFDAVVVCAGVGSRAIAAKLGDRINIYPVKGYSITVNMPDQASQDACGWVSLNDDDAKIVTSRLGPDRYRVAGTAEFNGANKDIRADRIKPLLRWTQRHFPGVKTDQVVPWAGLRPMMPDMMPRVMAGSRPGVFYNTGHGHLGWTLSAATAYMVADLVH</sequence>
<dbReference type="SUPFAM" id="SSF51905">
    <property type="entry name" value="FAD/NAD(P)-binding domain"/>
    <property type="match status" value="1"/>
</dbReference>
<dbReference type="NCBIfam" id="NF009074">
    <property type="entry name" value="PRK12409.1"/>
    <property type="match status" value="1"/>
</dbReference>
<evidence type="ECO:0000313" key="5">
    <source>
        <dbReference type="Proteomes" id="UP000388235"/>
    </source>
</evidence>
<dbReference type="InterPro" id="IPR006076">
    <property type="entry name" value="FAD-dep_OxRdtase"/>
</dbReference>
<dbReference type="KEGG" id="llp:GH975_11605"/>
<dbReference type="Pfam" id="PF01266">
    <property type="entry name" value="DAO"/>
    <property type="match status" value="1"/>
</dbReference>
<dbReference type="GO" id="GO:0055130">
    <property type="term" value="P:D-alanine catabolic process"/>
    <property type="evidence" value="ECO:0007669"/>
    <property type="project" value="TreeGrafter"/>
</dbReference>
<dbReference type="RefSeq" id="WP_153714676.1">
    <property type="nucleotide sequence ID" value="NZ_CP045871.1"/>
</dbReference>
<evidence type="ECO:0000256" key="2">
    <source>
        <dbReference type="ARBA" id="ARBA00023002"/>
    </source>
</evidence>
<dbReference type="GO" id="GO:0005886">
    <property type="term" value="C:plasma membrane"/>
    <property type="evidence" value="ECO:0007669"/>
    <property type="project" value="TreeGrafter"/>
</dbReference>
<protein>
    <submittedName>
        <fullName evidence="4">D-amino acid dehydrogenase</fullName>
    </submittedName>
</protein>
<evidence type="ECO:0000256" key="1">
    <source>
        <dbReference type="ARBA" id="ARBA00009410"/>
    </source>
</evidence>
<dbReference type="Gene3D" id="3.50.50.60">
    <property type="entry name" value="FAD/NAD(P)-binding domain"/>
    <property type="match status" value="2"/>
</dbReference>
<name>A0A5Q2QCY8_9GAMM</name>
<dbReference type="InterPro" id="IPR036188">
    <property type="entry name" value="FAD/NAD-bd_sf"/>
</dbReference>
<feature type="domain" description="FAD dependent oxidoreductase" evidence="3">
    <location>
        <begin position="2"/>
        <end position="395"/>
    </location>
</feature>
<reference evidence="4 5" key="1">
    <citation type="submission" date="2019-11" db="EMBL/GenBank/DDBJ databases">
        <authorList>
            <person name="Khan S.A."/>
            <person name="Jeon C.O."/>
            <person name="Chun B.H."/>
        </authorList>
    </citation>
    <scope>NUCLEOTIDE SEQUENCE [LARGE SCALE GENOMIC DNA]</scope>
    <source>
        <strain evidence="4 5">IMCC 1097</strain>
    </source>
</reference>
<accession>A0A5Q2QCY8</accession>
<gene>
    <name evidence="4" type="ORF">GH975_11605</name>
</gene>
<dbReference type="OrthoDB" id="9805337at2"/>
<proteinExistence type="inferred from homology"/>
<dbReference type="Gene3D" id="3.30.9.10">
    <property type="entry name" value="D-Amino Acid Oxidase, subunit A, domain 2"/>
    <property type="match status" value="1"/>
</dbReference>
<keyword evidence="5" id="KW-1185">Reference proteome</keyword>
<dbReference type="GO" id="GO:0005737">
    <property type="term" value="C:cytoplasm"/>
    <property type="evidence" value="ECO:0007669"/>
    <property type="project" value="TreeGrafter"/>
</dbReference>